<feature type="region of interest" description="Disordered" evidence="1">
    <location>
        <begin position="161"/>
        <end position="183"/>
    </location>
</feature>
<dbReference type="EMBL" id="CASHTH010003376">
    <property type="protein sequence ID" value="CAI8044134.1"/>
    <property type="molecule type" value="Genomic_DNA"/>
</dbReference>
<reference evidence="2" key="1">
    <citation type="submission" date="2023-03" db="EMBL/GenBank/DDBJ databases">
        <authorList>
            <person name="Steffen K."/>
            <person name="Cardenas P."/>
        </authorList>
    </citation>
    <scope>NUCLEOTIDE SEQUENCE</scope>
</reference>
<evidence type="ECO:0000313" key="3">
    <source>
        <dbReference type="Proteomes" id="UP001174909"/>
    </source>
</evidence>
<name>A0AA35TAB3_GEOBA</name>
<evidence type="ECO:0000313" key="2">
    <source>
        <dbReference type="EMBL" id="CAI8044134.1"/>
    </source>
</evidence>
<evidence type="ECO:0000256" key="1">
    <source>
        <dbReference type="SAM" id="MobiDB-lite"/>
    </source>
</evidence>
<dbReference type="Proteomes" id="UP001174909">
    <property type="component" value="Unassembled WGS sequence"/>
</dbReference>
<protein>
    <submittedName>
        <fullName evidence="2">Uncharacterized protein</fullName>
    </submittedName>
</protein>
<sequence length="183" mass="20728">MNFTTFEYFPRMTYHREYALRMEMSIPDPNECPFPYIQIFDLDRIEDFQDAIDHGYLNVAASQGDLYRMVPLDISPNGAGSPATCYERYRTRMEEANGYVVEVQTELKGIGSRWAASVAQQDGKRMDAARAALAAGDLETAAQYGRVYRLEPVDVEPLVKPWRPSEKEAEWKAGQEAEGQATA</sequence>
<comment type="caution">
    <text evidence="2">The sequence shown here is derived from an EMBL/GenBank/DDBJ whole genome shotgun (WGS) entry which is preliminary data.</text>
</comment>
<dbReference type="AlphaFoldDB" id="A0AA35TAB3"/>
<feature type="compositionally biased region" description="Basic and acidic residues" evidence="1">
    <location>
        <begin position="163"/>
        <end position="175"/>
    </location>
</feature>
<keyword evidence="3" id="KW-1185">Reference proteome</keyword>
<proteinExistence type="predicted"/>
<accession>A0AA35TAB3</accession>
<organism evidence="2 3">
    <name type="scientific">Geodia barretti</name>
    <name type="common">Barrett's horny sponge</name>
    <dbReference type="NCBI Taxonomy" id="519541"/>
    <lineage>
        <taxon>Eukaryota</taxon>
        <taxon>Metazoa</taxon>
        <taxon>Porifera</taxon>
        <taxon>Demospongiae</taxon>
        <taxon>Heteroscleromorpha</taxon>
        <taxon>Tetractinellida</taxon>
        <taxon>Astrophorina</taxon>
        <taxon>Geodiidae</taxon>
        <taxon>Geodia</taxon>
    </lineage>
</organism>
<gene>
    <name evidence="2" type="ORF">GBAR_LOCUS24507</name>
</gene>